<dbReference type="Proteomes" id="UP000233256">
    <property type="component" value="Unassembled WGS sequence"/>
</dbReference>
<comment type="caution">
    <text evidence="2">The sequence shown here is derived from an EMBL/GenBank/DDBJ whole genome shotgun (WGS) entry which is preliminary data.</text>
</comment>
<feature type="compositionally biased region" description="Polar residues" evidence="1">
    <location>
        <begin position="197"/>
        <end position="209"/>
    </location>
</feature>
<name>A0A2N1PR94_9BACT</name>
<organism evidence="2 3">
    <name type="scientific">Candidatus Wallbacteria bacterium HGW-Wallbacteria-1</name>
    <dbReference type="NCBI Taxonomy" id="2013854"/>
    <lineage>
        <taxon>Bacteria</taxon>
        <taxon>Candidatus Walliibacteriota</taxon>
    </lineage>
</organism>
<evidence type="ECO:0000313" key="3">
    <source>
        <dbReference type="Proteomes" id="UP000233256"/>
    </source>
</evidence>
<accession>A0A2N1PR94</accession>
<gene>
    <name evidence="2" type="ORF">CVV64_08125</name>
</gene>
<evidence type="ECO:0000256" key="1">
    <source>
        <dbReference type="SAM" id="MobiDB-lite"/>
    </source>
</evidence>
<protein>
    <submittedName>
        <fullName evidence="2">Uncharacterized protein</fullName>
    </submittedName>
</protein>
<feature type="region of interest" description="Disordered" evidence="1">
    <location>
        <begin position="126"/>
        <end position="151"/>
    </location>
</feature>
<feature type="region of interest" description="Disordered" evidence="1">
    <location>
        <begin position="197"/>
        <end position="234"/>
    </location>
</feature>
<dbReference type="EMBL" id="PGXC01000004">
    <property type="protein sequence ID" value="PKK90837.1"/>
    <property type="molecule type" value="Genomic_DNA"/>
</dbReference>
<proteinExistence type="predicted"/>
<dbReference type="AlphaFoldDB" id="A0A2N1PR94"/>
<sequence length="429" mass="47077">MTRKFRIFFLIAVFVCFAISICISAQQSPMLYKCNGKVQCSSNGEAPWKNLSSNAYLEEGWHVKILDSEALFIDGDGKMLSLMPGTTATVVKSKMNLLEGKMAPHGGFMNWIRGFISRQLDSDKPVAAMTGDSEKGSQKINPSDSDQKSGAGIAIMKKIEEPKFRKFDAEKMWEENDLPSISSAPADILLSDNMNKSEVSQTTASGLSDSSERSDAPASVAGRCDSSASDEGTDIPEYMENTLQKLFDSTVPTANLETLVKCGRVNLIRPFLTISDPEKSIKSVRLAKGKENYDEMISIDSAGAKIQLPSSEKGLEAKYGLTIIHSGKNSEVPNITTRIEIQIMEKGSQIIEEAMMPFITSLLKSDAIIYSSGLSETMKFDPADIDQSISILLRYQLPVEALGVLNLLEKNSPFYKKIHETIMTNLSSN</sequence>
<reference evidence="2 3" key="1">
    <citation type="journal article" date="2017" name="ISME J.">
        <title>Potential for microbial H2 and metal transformations associated with novel bacteria and archaea in deep terrestrial subsurface sediments.</title>
        <authorList>
            <person name="Hernsdorf A.W."/>
            <person name="Amano Y."/>
            <person name="Miyakawa K."/>
            <person name="Ise K."/>
            <person name="Suzuki Y."/>
            <person name="Anantharaman K."/>
            <person name="Probst A."/>
            <person name="Burstein D."/>
            <person name="Thomas B.C."/>
            <person name="Banfield J.F."/>
        </authorList>
    </citation>
    <scope>NUCLEOTIDE SEQUENCE [LARGE SCALE GENOMIC DNA]</scope>
    <source>
        <strain evidence="2">HGW-Wallbacteria-1</strain>
    </source>
</reference>
<evidence type="ECO:0000313" key="2">
    <source>
        <dbReference type="EMBL" id="PKK90837.1"/>
    </source>
</evidence>